<name>A0A1V4AWH2_9BACT</name>
<organism evidence="1 2">
    <name type="scientific">Candidatus Brocadia carolinensis</name>
    <dbReference type="NCBI Taxonomy" id="1004156"/>
    <lineage>
        <taxon>Bacteria</taxon>
        <taxon>Pseudomonadati</taxon>
        <taxon>Planctomycetota</taxon>
        <taxon>Candidatus Brocadiia</taxon>
        <taxon>Candidatus Brocadiales</taxon>
        <taxon>Candidatus Brocadiaceae</taxon>
        <taxon>Candidatus Brocadia</taxon>
    </lineage>
</organism>
<evidence type="ECO:0000313" key="1">
    <source>
        <dbReference type="EMBL" id="OOP57478.1"/>
    </source>
</evidence>
<proteinExistence type="predicted"/>
<dbReference type="Proteomes" id="UP000189681">
    <property type="component" value="Unassembled WGS sequence"/>
</dbReference>
<protein>
    <submittedName>
        <fullName evidence="1">Uncharacterized protein</fullName>
    </submittedName>
</protein>
<gene>
    <name evidence="1" type="ORF">AYP45_03300</name>
</gene>
<reference evidence="1 2" key="1">
    <citation type="journal article" date="2017" name="Water Res.">
        <title>Discovery and metagenomic analysis of an anammox bacterial enrichment related to Candidatus "Brocadia caroliniensis" in a full-scale glycerol-fed nitritation-denitritation separate centrate treatment process.</title>
        <authorList>
            <person name="Park H."/>
            <person name="Brotto A.C."/>
            <person name="van Loosdrecht M.C."/>
            <person name="Chandran K."/>
        </authorList>
    </citation>
    <scope>NUCLEOTIDE SEQUENCE [LARGE SCALE GENOMIC DNA]</scope>
    <source>
        <strain evidence="1">26THWARD</strain>
    </source>
</reference>
<comment type="caution">
    <text evidence="1">The sequence shown here is derived from an EMBL/GenBank/DDBJ whole genome shotgun (WGS) entry which is preliminary data.</text>
</comment>
<accession>A0A1V4AWH2</accession>
<dbReference type="EMBL" id="AYTS01000029">
    <property type="protein sequence ID" value="OOP57478.1"/>
    <property type="molecule type" value="Genomic_DNA"/>
</dbReference>
<evidence type="ECO:0000313" key="2">
    <source>
        <dbReference type="Proteomes" id="UP000189681"/>
    </source>
</evidence>
<dbReference type="AlphaFoldDB" id="A0A1V4AWH2"/>
<sequence>MFIVNVHNYSAKLTKNVFPEWLRANEEKGQTEKSRRDDMIIEKNFARARNFGFAEVTLVNAMASALTSAC</sequence>